<reference evidence="6 7" key="1">
    <citation type="submission" date="2018-01" db="EMBL/GenBank/DDBJ databases">
        <title>Co-occurrence of chitin degradation, pigmentation and bioactivity in marine Pseudoalteromonas.</title>
        <authorList>
            <person name="Paulsen S."/>
            <person name="Gram L."/>
            <person name="Machado H."/>
        </authorList>
    </citation>
    <scope>NUCLEOTIDE SEQUENCE [LARGE SCALE GENOMIC DNA]</scope>
    <source>
        <strain evidence="6 7">S3663</strain>
    </source>
</reference>
<dbReference type="InterPro" id="IPR028082">
    <property type="entry name" value="Peripla_BP_I"/>
</dbReference>
<feature type="chain" id="PRO_5024443036" evidence="4">
    <location>
        <begin position="28"/>
        <end position="357"/>
    </location>
</feature>
<gene>
    <name evidence="6" type="ORF">C1E24_17415</name>
</gene>
<organism evidence="6 7">
    <name type="scientific">Pseudoalteromonas phenolica</name>
    <dbReference type="NCBI Taxonomy" id="161398"/>
    <lineage>
        <taxon>Bacteria</taxon>
        <taxon>Pseudomonadati</taxon>
        <taxon>Pseudomonadota</taxon>
        <taxon>Gammaproteobacteria</taxon>
        <taxon>Alteromonadales</taxon>
        <taxon>Pseudoalteromonadaceae</taxon>
        <taxon>Pseudoalteromonas</taxon>
    </lineage>
</organism>
<sequence length="357" mass="39078">MQITWNSIRFFALFTALLFALCFEALATQVQNIDWAKAAKASDISLSETQKKQLKDKKLTAALVWHGASPWITAVTRGAQDAFAQLGVEVVAVTDAQFDPAKQVADLENISALNPDIILSLSVDGISTKQSYQKAISQGAKLVLLSNPIPGFQHGKDFFGIVTDDMFGMGKAAAELVNRSVEGQGKVGIIYHDANYFITNNRDNAFKIKLQEFENLTVVSQRGFIKESETSNIAAAMILQNPELDAIYVSWDAAAEGVVEALRSFGNKKVKVITHDLGVNNLLDMAMSRNMFGTISDRPYTIGSSMAYIAGLAVLDEPTPLFTLVPYDTVTKKNISTIWQHAFKVPVPKLLDLALQQ</sequence>
<dbReference type="PANTHER" id="PTHR46847">
    <property type="entry name" value="D-ALLOSE-BINDING PERIPLASMIC PROTEIN-RELATED"/>
    <property type="match status" value="1"/>
</dbReference>
<keyword evidence="3 4" id="KW-0732">Signal</keyword>
<dbReference type="GO" id="GO:0055085">
    <property type="term" value="P:transmembrane transport"/>
    <property type="evidence" value="ECO:0007669"/>
    <property type="project" value="UniProtKB-ARBA"/>
</dbReference>
<evidence type="ECO:0000259" key="5">
    <source>
        <dbReference type="Pfam" id="PF13407"/>
    </source>
</evidence>
<comment type="subcellular location">
    <subcellularLocation>
        <location evidence="1">Cell envelope</location>
    </subcellularLocation>
</comment>
<dbReference type="OrthoDB" id="9804917at2"/>
<dbReference type="Gene3D" id="3.40.50.2300">
    <property type="match status" value="2"/>
</dbReference>
<dbReference type="Pfam" id="PF13407">
    <property type="entry name" value="Peripla_BP_4"/>
    <property type="match status" value="1"/>
</dbReference>
<evidence type="ECO:0000256" key="1">
    <source>
        <dbReference type="ARBA" id="ARBA00004196"/>
    </source>
</evidence>
<dbReference type="CDD" id="cd06316">
    <property type="entry name" value="PBP1_ABC_sugar_binding-like"/>
    <property type="match status" value="1"/>
</dbReference>
<feature type="signal peptide" evidence="4">
    <location>
        <begin position="1"/>
        <end position="27"/>
    </location>
</feature>
<evidence type="ECO:0000256" key="3">
    <source>
        <dbReference type="ARBA" id="ARBA00022729"/>
    </source>
</evidence>
<comment type="similarity">
    <text evidence="2">Belongs to the bacterial solute-binding protein 2 family.</text>
</comment>
<dbReference type="EMBL" id="PPSW01000030">
    <property type="protein sequence ID" value="TLX45694.1"/>
    <property type="molecule type" value="Genomic_DNA"/>
</dbReference>
<evidence type="ECO:0000256" key="4">
    <source>
        <dbReference type="SAM" id="SignalP"/>
    </source>
</evidence>
<dbReference type="RefSeq" id="WP_138483631.1">
    <property type="nucleotide sequence ID" value="NZ_PPSW01000030.1"/>
</dbReference>
<dbReference type="InterPro" id="IPR025997">
    <property type="entry name" value="SBP_2_dom"/>
</dbReference>
<dbReference type="PANTHER" id="PTHR46847:SF1">
    <property type="entry name" value="D-ALLOSE-BINDING PERIPLASMIC PROTEIN-RELATED"/>
    <property type="match status" value="1"/>
</dbReference>
<dbReference type="GO" id="GO:0030313">
    <property type="term" value="C:cell envelope"/>
    <property type="evidence" value="ECO:0007669"/>
    <property type="project" value="UniProtKB-SubCell"/>
</dbReference>
<evidence type="ECO:0000256" key="2">
    <source>
        <dbReference type="ARBA" id="ARBA00007639"/>
    </source>
</evidence>
<name>A0A5R9PYM0_9GAMM</name>
<protein>
    <submittedName>
        <fullName evidence="6">Sugar ABC transporter substrate-binding protein</fullName>
    </submittedName>
</protein>
<evidence type="ECO:0000313" key="6">
    <source>
        <dbReference type="EMBL" id="TLX45694.1"/>
    </source>
</evidence>
<dbReference type="Proteomes" id="UP000309186">
    <property type="component" value="Unassembled WGS sequence"/>
</dbReference>
<evidence type="ECO:0000313" key="7">
    <source>
        <dbReference type="Proteomes" id="UP000309186"/>
    </source>
</evidence>
<comment type="caution">
    <text evidence="6">The sequence shown here is derived from an EMBL/GenBank/DDBJ whole genome shotgun (WGS) entry which is preliminary data.</text>
</comment>
<proteinExistence type="inferred from homology"/>
<dbReference type="SUPFAM" id="SSF53822">
    <property type="entry name" value="Periplasmic binding protein-like I"/>
    <property type="match status" value="1"/>
</dbReference>
<dbReference type="GO" id="GO:0030246">
    <property type="term" value="F:carbohydrate binding"/>
    <property type="evidence" value="ECO:0007669"/>
    <property type="project" value="UniProtKB-ARBA"/>
</dbReference>
<feature type="domain" description="Periplasmic binding protein" evidence="5">
    <location>
        <begin position="65"/>
        <end position="310"/>
    </location>
</feature>
<accession>A0A5R9PYM0</accession>
<dbReference type="AlphaFoldDB" id="A0A5R9PYM0"/>